<keyword evidence="2" id="KW-1185">Reference proteome</keyword>
<protein>
    <submittedName>
        <fullName evidence="1">Uncharacterized protein</fullName>
    </submittedName>
</protein>
<name>A0ACC3SRZ4_LIPKO</name>
<reference evidence="2" key="1">
    <citation type="journal article" date="2024" name="Front. Bioeng. Biotechnol.">
        <title>Genome-scale model development and genomic sequencing of the oleaginous clade Lipomyces.</title>
        <authorList>
            <person name="Czajka J.J."/>
            <person name="Han Y."/>
            <person name="Kim J."/>
            <person name="Mondo S.J."/>
            <person name="Hofstad B.A."/>
            <person name="Robles A."/>
            <person name="Haridas S."/>
            <person name="Riley R."/>
            <person name="LaButti K."/>
            <person name="Pangilinan J."/>
            <person name="Andreopoulos W."/>
            <person name="Lipzen A."/>
            <person name="Yan J."/>
            <person name="Wang M."/>
            <person name="Ng V."/>
            <person name="Grigoriev I.V."/>
            <person name="Spatafora J.W."/>
            <person name="Magnuson J.K."/>
            <person name="Baker S.E."/>
            <person name="Pomraning K.R."/>
        </authorList>
    </citation>
    <scope>NUCLEOTIDE SEQUENCE [LARGE SCALE GENOMIC DNA]</scope>
    <source>
        <strain evidence="2">CBS 7786</strain>
    </source>
</reference>
<evidence type="ECO:0000313" key="2">
    <source>
        <dbReference type="Proteomes" id="UP001433508"/>
    </source>
</evidence>
<dbReference type="EMBL" id="MU971482">
    <property type="protein sequence ID" value="KAK9234383.1"/>
    <property type="molecule type" value="Genomic_DNA"/>
</dbReference>
<evidence type="ECO:0000313" key="1">
    <source>
        <dbReference type="EMBL" id="KAK9234383.1"/>
    </source>
</evidence>
<comment type="caution">
    <text evidence="1">The sequence shown here is derived from an EMBL/GenBank/DDBJ whole genome shotgun (WGS) entry which is preliminary data.</text>
</comment>
<dbReference type="Proteomes" id="UP001433508">
    <property type="component" value="Unassembled WGS sequence"/>
</dbReference>
<accession>A0ACC3SRZ4</accession>
<proteinExistence type="predicted"/>
<sequence length="64" mass="6997">MPGIDQNIKYGLSTSNERCNTRGAGDESTTRNWDGTLTYMTREGEALMVGVEGGLSQTIETREP</sequence>
<gene>
    <name evidence="1" type="ORF">V1525DRAFT_413280</name>
</gene>
<organism evidence="1 2">
    <name type="scientific">Lipomyces kononenkoae</name>
    <name type="common">Yeast</name>
    <dbReference type="NCBI Taxonomy" id="34357"/>
    <lineage>
        <taxon>Eukaryota</taxon>
        <taxon>Fungi</taxon>
        <taxon>Dikarya</taxon>
        <taxon>Ascomycota</taxon>
        <taxon>Saccharomycotina</taxon>
        <taxon>Lipomycetes</taxon>
        <taxon>Lipomycetales</taxon>
        <taxon>Lipomycetaceae</taxon>
        <taxon>Lipomyces</taxon>
    </lineage>
</organism>